<keyword evidence="2" id="KW-1185">Reference proteome</keyword>
<reference evidence="1 2" key="1">
    <citation type="journal article" date="2021" name="Elife">
        <title>Chloroplast acquisition without the gene transfer in kleptoplastic sea slugs, Plakobranchus ocellatus.</title>
        <authorList>
            <person name="Maeda T."/>
            <person name="Takahashi S."/>
            <person name="Yoshida T."/>
            <person name="Shimamura S."/>
            <person name="Takaki Y."/>
            <person name="Nagai Y."/>
            <person name="Toyoda A."/>
            <person name="Suzuki Y."/>
            <person name="Arimoto A."/>
            <person name="Ishii H."/>
            <person name="Satoh N."/>
            <person name="Nishiyama T."/>
            <person name="Hasebe M."/>
            <person name="Maruyama T."/>
            <person name="Minagawa J."/>
            <person name="Obokata J."/>
            <person name="Shigenobu S."/>
        </authorList>
    </citation>
    <scope>NUCLEOTIDE SEQUENCE [LARGE SCALE GENOMIC DNA]</scope>
</reference>
<evidence type="ECO:0000313" key="1">
    <source>
        <dbReference type="EMBL" id="GFR84602.1"/>
    </source>
</evidence>
<accession>A0AAV4GGR5</accession>
<protein>
    <submittedName>
        <fullName evidence="1">Uncharacterized protein</fullName>
    </submittedName>
</protein>
<sequence>MTVLEALERLLVAKFEQDTDLQRTRDFTPDMKKLAEEISSSTETKVVQSSFYAELFSQYKAFKVSVRSGKHGETAQFWIQYMDRVWLLLHFLTKLKATKTNNFHLHVSCLNKLCPLLFSMNHHNYAKYLSIYFVSLANLNHSHPGAKKILMDNGFSVSRSNTPAGRIAVDMTKEQTINKHAKTKGGIVGFSRNYGPYS</sequence>
<dbReference type="PANTHER" id="PTHR47018:SF3">
    <property type="entry name" value="MYCBP-ASSOCIATED PROTEIN"/>
    <property type="match status" value="1"/>
</dbReference>
<dbReference type="AlphaFoldDB" id="A0AAV4GGR5"/>
<name>A0AAV4GGR5_9GAST</name>
<organism evidence="1 2">
    <name type="scientific">Elysia marginata</name>
    <dbReference type="NCBI Taxonomy" id="1093978"/>
    <lineage>
        <taxon>Eukaryota</taxon>
        <taxon>Metazoa</taxon>
        <taxon>Spiralia</taxon>
        <taxon>Lophotrochozoa</taxon>
        <taxon>Mollusca</taxon>
        <taxon>Gastropoda</taxon>
        <taxon>Heterobranchia</taxon>
        <taxon>Euthyneura</taxon>
        <taxon>Panpulmonata</taxon>
        <taxon>Sacoglossa</taxon>
        <taxon>Placobranchoidea</taxon>
        <taxon>Plakobranchidae</taxon>
        <taxon>Elysia</taxon>
    </lineage>
</organism>
<dbReference type="PANTHER" id="PTHR47018">
    <property type="entry name" value="CXC DOMAIN-CONTAINING PROTEIN-RELATED"/>
    <property type="match status" value="1"/>
</dbReference>
<dbReference type="EMBL" id="BMAT01004959">
    <property type="protein sequence ID" value="GFR84602.1"/>
    <property type="molecule type" value="Genomic_DNA"/>
</dbReference>
<proteinExistence type="predicted"/>
<evidence type="ECO:0000313" key="2">
    <source>
        <dbReference type="Proteomes" id="UP000762676"/>
    </source>
</evidence>
<comment type="caution">
    <text evidence="1">The sequence shown here is derived from an EMBL/GenBank/DDBJ whole genome shotgun (WGS) entry which is preliminary data.</text>
</comment>
<gene>
    <name evidence="1" type="ORF">ElyMa_002421300</name>
</gene>
<dbReference type="Proteomes" id="UP000762676">
    <property type="component" value="Unassembled WGS sequence"/>
</dbReference>